<keyword evidence="3" id="KW-1185">Reference proteome</keyword>
<feature type="transmembrane region" description="Helical" evidence="1">
    <location>
        <begin position="231"/>
        <end position="249"/>
    </location>
</feature>
<feature type="transmembrane region" description="Helical" evidence="1">
    <location>
        <begin position="270"/>
        <end position="288"/>
    </location>
</feature>
<sequence>MNVKRWIARREPNWKQLDELLTRIEKRGLRSLSTQEIKSLASLYRSVSADLARARTNQAQVGNTLVQDLQRLTSRGYSQIYQGSRKQDWKTAIDFYKWGLPAVVQETFGYTAIATGIFCLGGLIAWWFSWRDPQFLEMIVPDHLIRTVRDDGRLWMGSILGIEPEAASQIMTNNLGVTFRAVAGGMTLGLFTIFLLFMNGLLIGGVGTLVGQNNLAFPFWAFVFPHGSLELPAIFFSGGAGLLIARGILFPGQYRRIDAIKVYSLKAAQLMFGVIPMLIVAGVIEGFFSPSPIVPDPLKYFAGIGLFIALIRYCSRQREHV</sequence>
<keyword evidence="1" id="KW-0812">Transmembrane</keyword>
<dbReference type="EMBL" id="AP018203">
    <property type="protein sequence ID" value="BAY56835.1"/>
    <property type="molecule type" value="Genomic_DNA"/>
</dbReference>
<evidence type="ECO:0000256" key="1">
    <source>
        <dbReference type="SAM" id="Phobius"/>
    </source>
</evidence>
<gene>
    <name evidence="2" type="ORF">NIES2135_36750</name>
</gene>
<protein>
    <submittedName>
        <fullName evidence="2">Putative membrane protein</fullName>
    </submittedName>
</protein>
<dbReference type="PANTHER" id="PTHR35337:SF1">
    <property type="entry name" value="SLR1478 PROTEIN"/>
    <property type="match status" value="1"/>
</dbReference>
<accession>A0A1Z4JJ99</accession>
<organism evidence="2 3">
    <name type="scientific">Leptolyngbya boryana NIES-2135</name>
    <dbReference type="NCBI Taxonomy" id="1973484"/>
    <lineage>
        <taxon>Bacteria</taxon>
        <taxon>Bacillati</taxon>
        <taxon>Cyanobacteriota</taxon>
        <taxon>Cyanophyceae</taxon>
        <taxon>Leptolyngbyales</taxon>
        <taxon>Leptolyngbyaceae</taxon>
        <taxon>Leptolyngbya group</taxon>
        <taxon>Leptolyngbya</taxon>
    </lineage>
</organism>
<proteinExistence type="predicted"/>
<reference evidence="2 3" key="1">
    <citation type="submission" date="2017-06" db="EMBL/GenBank/DDBJ databases">
        <title>Genome sequencing of cyanobaciteial culture collection at National Institute for Environmental Studies (NIES).</title>
        <authorList>
            <person name="Hirose Y."/>
            <person name="Shimura Y."/>
            <person name="Fujisawa T."/>
            <person name="Nakamura Y."/>
            <person name="Kawachi M."/>
        </authorList>
    </citation>
    <scope>NUCLEOTIDE SEQUENCE [LARGE SCALE GENOMIC DNA]</scope>
    <source>
        <strain evidence="2 3">NIES-2135</strain>
    </source>
</reference>
<keyword evidence="1" id="KW-0472">Membrane</keyword>
<dbReference type="PANTHER" id="PTHR35337">
    <property type="entry name" value="SLR1478 PROTEIN"/>
    <property type="match status" value="1"/>
</dbReference>
<dbReference type="InterPro" id="IPR002798">
    <property type="entry name" value="SpoIIM-like"/>
</dbReference>
<keyword evidence="1" id="KW-1133">Transmembrane helix</keyword>
<feature type="transmembrane region" description="Helical" evidence="1">
    <location>
        <begin position="300"/>
        <end position="315"/>
    </location>
</feature>
<evidence type="ECO:0000313" key="3">
    <source>
        <dbReference type="Proteomes" id="UP000217895"/>
    </source>
</evidence>
<name>A0A1Z4JJ99_LEPBY</name>
<dbReference type="AlphaFoldDB" id="A0A1Z4JJ99"/>
<dbReference type="Proteomes" id="UP000217895">
    <property type="component" value="Chromosome"/>
</dbReference>
<dbReference type="Pfam" id="PF01944">
    <property type="entry name" value="SpoIIM"/>
    <property type="match status" value="1"/>
</dbReference>
<evidence type="ECO:0000313" key="2">
    <source>
        <dbReference type="EMBL" id="BAY56835.1"/>
    </source>
</evidence>
<feature type="transmembrane region" description="Helical" evidence="1">
    <location>
        <begin position="108"/>
        <end position="128"/>
    </location>
</feature>